<evidence type="ECO:0000256" key="3">
    <source>
        <dbReference type="ARBA" id="ARBA00022664"/>
    </source>
</evidence>
<evidence type="ECO:0000256" key="2">
    <source>
        <dbReference type="ARBA" id="ARBA00007203"/>
    </source>
</evidence>
<dbReference type="PANTHER" id="PTHR12942">
    <property type="entry name" value="STEP II SPLICING FACTOR SLU7"/>
    <property type="match status" value="1"/>
</dbReference>
<accession>A0A1D8NDR5</accession>
<dbReference type="EMBL" id="CP017556">
    <property type="protein sequence ID" value="AOW03789.1"/>
    <property type="molecule type" value="Genomic_DNA"/>
</dbReference>
<feature type="domain" description="Pre-mRNA-splicing factor SLU7" evidence="10">
    <location>
        <begin position="179"/>
        <end position="396"/>
    </location>
</feature>
<feature type="region of interest" description="Disordered" evidence="9">
    <location>
        <begin position="37"/>
        <end position="79"/>
    </location>
</feature>
<protein>
    <recommendedName>
        <fullName evidence="7">Pre-mRNA-splicing factor SLU7</fullName>
    </recommendedName>
</protein>
<comment type="similarity">
    <text evidence="2 7">Belongs to the SLU7 family.</text>
</comment>
<feature type="coiled-coil region" evidence="8">
    <location>
        <begin position="317"/>
        <end position="345"/>
    </location>
</feature>
<evidence type="ECO:0000256" key="9">
    <source>
        <dbReference type="SAM" id="MobiDB-lite"/>
    </source>
</evidence>
<evidence type="ECO:0000256" key="6">
    <source>
        <dbReference type="ARBA" id="ARBA00023242"/>
    </source>
</evidence>
<reference evidence="11 12" key="1">
    <citation type="journal article" date="2016" name="PLoS ONE">
        <title>Sequence Assembly of Yarrowia lipolytica Strain W29/CLIB89 Shows Transposable Element Diversity.</title>
        <authorList>
            <person name="Magnan C."/>
            <person name="Yu J."/>
            <person name="Chang I."/>
            <person name="Jahn E."/>
            <person name="Kanomata Y."/>
            <person name="Wu J."/>
            <person name="Zeller M."/>
            <person name="Oakes M."/>
            <person name="Baldi P."/>
            <person name="Sandmeyer S."/>
        </authorList>
    </citation>
    <scope>NUCLEOTIDE SEQUENCE [LARGE SCALE GENOMIC DNA]</scope>
    <source>
        <strain evidence="12">CLIB89(W29)</strain>
    </source>
</reference>
<dbReference type="GO" id="GO:0005681">
    <property type="term" value="C:spliceosomal complex"/>
    <property type="evidence" value="ECO:0007669"/>
    <property type="project" value="UniProtKB-UniRule"/>
</dbReference>
<evidence type="ECO:0000256" key="4">
    <source>
        <dbReference type="ARBA" id="ARBA00022728"/>
    </source>
</evidence>
<comment type="subcellular location">
    <subcellularLocation>
        <location evidence="1 7">Nucleus</location>
    </subcellularLocation>
</comment>
<evidence type="ECO:0000259" key="10">
    <source>
        <dbReference type="Pfam" id="PF11708"/>
    </source>
</evidence>
<evidence type="ECO:0000256" key="1">
    <source>
        <dbReference type="ARBA" id="ARBA00004123"/>
    </source>
</evidence>
<evidence type="ECO:0000256" key="8">
    <source>
        <dbReference type="SAM" id="Coils"/>
    </source>
</evidence>
<comment type="subunit">
    <text evidence="7">Associated with the spliceosome.</text>
</comment>
<dbReference type="GO" id="GO:0030628">
    <property type="term" value="F:pre-mRNA 3'-splice site binding"/>
    <property type="evidence" value="ECO:0007669"/>
    <property type="project" value="UniProtKB-UniRule"/>
</dbReference>
<keyword evidence="6 7" id="KW-0539">Nucleus</keyword>
<organism evidence="11 12">
    <name type="scientific">Yarrowia lipolytica</name>
    <name type="common">Candida lipolytica</name>
    <dbReference type="NCBI Taxonomy" id="4952"/>
    <lineage>
        <taxon>Eukaryota</taxon>
        <taxon>Fungi</taxon>
        <taxon>Dikarya</taxon>
        <taxon>Ascomycota</taxon>
        <taxon>Saccharomycotina</taxon>
        <taxon>Dipodascomycetes</taxon>
        <taxon>Dipodascales</taxon>
        <taxon>Dipodascales incertae sedis</taxon>
        <taxon>Yarrowia</taxon>
    </lineage>
</organism>
<dbReference type="GeneID" id="2910713"/>
<dbReference type="InterPro" id="IPR021715">
    <property type="entry name" value="Slu7_dom"/>
</dbReference>
<sequence length="434" mass="48896">MHGCNTFPSIVTCTDYSTMSKPATTLDGLQDGSVELQKRLSAKRDAEGELKHEEDRKLRKEGKTQTPVTNQEGDVLNPYIPRFMSSAPWYAKAGDDDPSASSLDHLKKDKTDSKKEEWYARGQDRSSLERPKKFRKGACENCGAMTHKKKDCMERPRKVGAKYKADNLQADDVISNPHMSWDSKRDRWNGYDAEDFKRVIDEHNMTEELQKKLHGDAPAETDAEKAAAVEEAIRKSTRTLRLREDTAVYLKDLNSETVYNPGSRTFRTADEGYIDKDGMFVRHTTGEGKEMEELTRIAEAESALGNQIHLHANPTAAAIAAKRIKEEAEKAKDAEKRALEEKYGKQDHVRVRPKEYTSVVTAKKPTVIRAKNAQGIAVSKYEEDVFPGNHTSVWGSYYDKETAKWGYACCHCLIKNGYCVGEKGKKKKGAMDTV</sequence>
<keyword evidence="4 7" id="KW-0747">Spliceosome</keyword>
<feature type="compositionally biased region" description="Basic and acidic residues" evidence="9">
    <location>
        <begin position="104"/>
        <end position="131"/>
    </location>
</feature>
<feature type="region of interest" description="Disordered" evidence="9">
    <location>
        <begin position="94"/>
        <end position="132"/>
    </location>
</feature>
<dbReference type="AlphaFoldDB" id="A0A1D8NDR5"/>
<comment type="function">
    <text evidence="7">Involved in pre-mRNA splicing.</text>
</comment>
<evidence type="ECO:0000313" key="11">
    <source>
        <dbReference type="EMBL" id="AOW03789.1"/>
    </source>
</evidence>
<proteinExistence type="inferred from homology"/>
<dbReference type="KEGG" id="yli:2910713"/>
<dbReference type="InterPro" id="IPR039974">
    <property type="entry name" value="Splicing_factor_SLU7"/>
</dbReference>
<dbReference type="PANTHER" id="PTHR12942:SF2">
    <property type="entry name" value="PRE-MRNA-SPLICING FACTOR SLU7"/>
    <property type="match status" value="1"/>
</dbReference>
<dbReference type="GO" id="GO:0000398">
    <property type="term" value="P:mRNA splicing, via spliceosome"/>
    <property type="evidence" value="ECO:0007669"/>
    <property type="project" value="UniProtKB-UniRule"/>
</dbReference>
<dbReference type="RefSeq" id="XP_502582.2">
    <property type="nucleotide sequence ID" value="XM_502582.2"/>
</dbReference>
<dbReference type="Pfam" id="PF11708">
    <property type="entry name" value="Slu7"/>
    <property type="match status" value="1"/>
</dbReference>
<dbReference type="VEuPathDB" id="FungiDB:YALI1_D11087g"/>
<evidence type="ECO:0000256" key="7">
    <source>
        <dbReference type="RuleBase" id="RU367071"/>
    </source>
</evidence>
<gene>
    <name evidence="11" type="ORF">YALI1_D11087g</name>
</gene>
<evidence type="ECO:0000313" key="12">
    <source>
        <dbReference type="Proteomes" id="UP000182444"/>
    </source>
</evidence>
<keyword evidence="3 7" id="KW-0507">mRNA processing</keyword>
<keyword evidence="5 7" id="KW-0508">mRNA splicing</keyword>
<feature type="compositionally biased region" description="Basic and acidic residues" evidence="9">
    <location>
        <begin position="37"/>
        <end position="63"/>
    </location>
</feature>
<evidence type="ECO:0000256" key="5">
    <source>
        <dbReference type="ARBA" id="ARBA00023187"/>
    </source>
</evidence>
<name>A0A1D8NDR5_YARLL</name>
<dbReference type="VEuPathDB" id="FungiDB:YALI0_D08624g"/>
<keyword evidence="8" id="KW-0175">Coiled coil</keyword>
<dbReference type="Proteomes" id="UP000182444">
    <property type="component" value="Chromosome 1D"/>
</dbReference>
<dbReference type="eggNOG" id="KOG2560">
    <property type="taxonomic scope" value="Eukaryota"/>
</dbReference>